<dbReference type="Proteomes" id="UP000078576">
    <property type="component" value="Unassembled WGS sequence"/>
</dbReference>
<gene>
    <name evidence="1" type="ORF">VP1G_10904</name>
</gene>
<accession>A0A194UZW4</accession>
<protein>
    <submittedName>
        <fullName evidence="1">Uncharacterized protein</fullName>
    </submittedName>
</protein>
<proteinExistence type="predicted"/>
<dbReference type="EMBL" id="KN714697">
    <property type="protein sequence ID" value="KUI57203.1"/>
    <property type="molecule type" value="Genomic_DNA"/>
</dbReference>
<name>A0A194UZW4_CYTMA</name>
<reference evidence="2" key="1">
    <citation type="submission" date="2014-12" db="EMBL/GenBank/DDBJ databases">
        <title>Genome Sequence of Valsa Canker Pathogens Uncovers a Specific Adaption of Colonization on Woody Bark.</title>
        <authorList>
            <person name="Yin Z."/>
            <person name="Liu H."/>
            <person name="Gao X."/>
            <person name="Li Z."/>
            <person name="Song N."/>
            <person name="Ke X."/>
            <person name="Dai Q."/>
            <person name="Wu Y."/>
            <person name="Sun Y."/>
            <person name="Xu J.-R."/>
            <person name="Kang Z.K."/>
            <person name="Wang L."/>
            <person name="Huang L."/>
        </authorList>
    </citation>
    <scope>NUCLEOTIDE SEQUENCE [LARGE SCALE GENOMIC DNA]</scope>
    <source>
        <strain evidence="2">SXYL134</strain>
    </source>
</reference>
<evidence type="ECO:0000313" key="1">
    <source>
        <dbReference type="EMBL" id="KUI57203.1"/>
    </source>
</evidence>
<organism evidence="1 2">
    <name type="scientific">Cytospora mali</name>
    <name type="common">Apple Valsa canker fungus</name>
    <name type="synonym">Valsa mali</name>
    <dbReference type="NCBI Taxonomy" id="578113"/>
    <lineage>
        <taxon>Eukaryota</taxon>
        <taxon>Fungi</taxon>
        <taxon>Dikarya</taxon>
        <taxon>Ascomycota</taxon>
        <taxon>Pezizomycotina</taxon>
        <taxon>Sordariomycetes</taxon>
        <taxon>Sordariomycetidae</taxon>
        <taxon>Diaporthales</taxon>
        <taxon>Cytosporaceae</taxon>
        <taxon>Cytospora</taxon>
    </lineage>
</organism>
<evidence type="ECO:0000313" key="2">
    <source>
        <dbReference type="Proteomes" id="UP000078576"/>
    </source>
</evidence>
<sequence>MDVVMLMRGIWEGIVVEKDDDVTAGFDADGGGLGLALELEAVLCWLLVASCLVAGDFNCDPWYTL</sequence>
<keyword evidence="2" id="KW-1185">Reference proteome</keyword>
<dbReference type="AlphaFoldDB" id="A0A194UZW4"/>